<evidence type="ECO:0000256" key="2">
    <source>
        <dbReference type="ARBA" id="ARBA00022692"/>
    </source>
</evidence>
<proteinExistence type="predicted"/>
<feature type="transmembrane region" description="Helical" evidence="6">
    <location>
        <begin position="72"/>
        <end position="97"/>
    </location>
</feature>
<dbReference type="GO" id="GO:0032981">
    <property type="term" value="P:mitochondrial respiratory chain complex I assembly"/>
    <property type="evidence" value="ECO:0007669"/>
    <property type="project" value="TreeGrafter"/>
</dbReference>
<keyword evidence="4" id="KW-0496">Mitochondrion</keyword>
<dbReference type="Pfam" id="PF07114">
    <property type="entry name" value="TMEM126"/>
    <property type="match status" value="1"/>
</dbReference>
<comment type="subcellular location">
    <subcellularLocation>
        <location evidence="1">Mitochondrion membrane</location>
        <topology evidence="1">Multi-pass membrane protein</topology>
    </subcellularLocation>
</comment>
<organism evidence="7 8">
    <name type="scientific">Brenthis ino</name>
    <name type="common">lesser marbled fritillary</name>
    <dbReference type="NCBI Taxonomy" id="405034"/>
    <lineage>
        <taxon>Eukaryota</taxon>
        <taxon>Metazoa</taxon>
        <taxon>Ecdysozoa</taxon>
        <taxon>Arthropoda</taxon>
        <taxon>Hexapoda</taxon>
        <taxon>Insecta</taxon>
        <taxon>Pterygota</taxon>
        <taxon>Neoptera</taxon>
        <taxon>Endopterygota</taxon>
        <taxon>Lepidoptera</taxon>
        <taxon>Glossata</taxon>
        <taxon>Ditrysia</taxon>
        <taxon>Papilionoidea</taxon>
        <taxon>Nymphalidae</taxon>
        <taxon>Heliconiinae</taxon>
        <taxon>Argynnini</taxon>
        <taxon>Brenthis</taxon>
    </lineage>
</organism>
<dbReference type="Proteomes" id="UP000838878">
    <property type="component" value="Chromosome 1"/>
</dbReference>
<evidence type="ECO:0000313" key="8">
    <source>
        <dbReference type="Proteomes" id="UP000838878"/>
    </source>
</evidence>
<evidence type="ECO:0000256" key="3">
    <source>
        <dbReference type="ARBA" id="ARBA00022989"/>
    </source>
</evidence>
<reference evidence="7" key="1">
    <citation type="submission" date="2021-12" db="EMBL/GenBank/DDBJ databases">
        <authorList>
            <person name="Martin H S."/>
        </authorList>
    </citation>
    <scope>NUCLEOTIDE SEQUENCE</scope>
</reference>
<name>A0A8J9UI60_9NEOP</name>
<evidence type="ECO:0008006" key="9">
    <source>
        <dbReference type="Google" id="ProtNLM"/>
    </source>
</evidence>
<keyword evidence="5 6" id="KW-0472">Membrane</keyword>
<accession>A0A8J9UI60</accession>
<evidence type="ECO:0000256" key="4">
    <source>
        <dbReference type="ARBA" id="ARBA00023128"/>
    </source>
</evidence>
<sequence>MALMKSSNIPKDAVILDETEAIGYIWDVISKWDPWTDTWALRHGPVVLGAMSSISSLLINKHYRFKFKLGNFGYVASSFPLAVMPGILTLLFHKYLVSTDIVLLKSNCPICYEIKSAGIQMLFGIGYPMVLAPTSALMFANRYATFRVPHLKEGPKVMFQFMRKHTRSFTGTLGFIVLAQLTASAAITYFEIRNNIVIRHKMMELEKSLENKGEM</sequence>
<keyword evidence="8" id="KW-1185">Reference proteome</keyword>
<protein>
    <recommendedName>
        <fullName evidence="9">Transmembrane protein 126A</fullName>
    </recommendedName>
</protein>
<dbReference type="PANTHER" id="PTHR16296:SF2">
    <property type="entry name" value="TRANSMEMBRANE PROTEIN 126A"/>
    <property type="match status" value="1"/>
</dbReference>
<dbReference type="AlphaFoldDB" id="A0A8J9UI60"/>
<evidence type="ECO:0000256" key="6">
    <source>
        <dbReference type="SAM" id="Phobius"/>
    </source>
</evidence>
<dbReference type="PANTHER" id="PTHR16296">
    <property type="entry name" value="UNCHARACTERIZED HYPOTHALAMUS PROTEIN HT007"/>
    <property type="match status" value="1"/>
</dbReference>
<feature type="transmembrane region" description="Helical" evidence="6">
    <location>
        <begin position="168"/>
        <end position="190"/>
    </location>
</feature>
<dbReference type="EMBL" id="OV170221">
    <property type="protein sequence ID" value="CAH0714137.1"/>
    <property type="molecule type" value="Genomic_DNA"/>
</dbReference>
<evidence type="ECO:0000256" key="1">
    <source>
        <dbReference type="ARBA" id="ARBA00004225"/>
    </source>
</evidence>
<dbReference type="GO" id="GO:0031966">
    <property type="term" value="C:mitochondrial membrane"/>
    <property type="evidence" value="ECO:0007669"/>
    <property type="project" value="UniProtKB-SubCell"/>
</dbReference>
<keyword evidence="3 6" id="KW-1133">Transmembrane helix</keyword>
<feature type="non-terminal residue" evidence="7">
    <location>
        <position position="215"/>
    </location>
</feature>
<feature type="transmembrane region" description="Helical" evidence="6">
    <location>
        <begin position="117"/>
        <end position="140"/>
    </location>
</feature>
<evidence type="ECO:0000313" key="7">
    <source>
        <dbReference type="EMBL" id="CAH0714137.1"/>
    </source>
</evidence>
<keyword evidence="2 6" id="KW-0812">Transmembrane</keyword>
<evidence type="ECO:0000256" key="5">
    <source>
        <dbReference type="ARBA" id="ARBA00023136"/>
    </source>
</evidence>
<dbReference type="InterPro" id="IPR009801">
    <property type="entry name" value="TMEM126"/>
</dbReference>
<dbReference type="OrthoDB" id="6234762at2759"/>
<gene>
    <name evidence="7" type="ORF">BINO364_LOCUS1218</name>
</gene>